<dbReference type="HAMAP" id="MF_01224_B">
    <property type="entry name" value="MoaC_B"/>
    <property type="match status" value="1"/>
</dbReference>
<feature type="region of interest" description="Disordered" evidence="17">
    <location>
        <begin position="596"/>
        <end position="637"/>
    </location>
</feature>
<dbReference type="InterPro" id="IPR047594">
    <property type="entry name" value="MoaC_bact/euk"/>
</dbReference>
<keyword evidence="14" id="KW-0501">Molybdenum cofactor biosynthesis</keyword>
<feature type="region of interest" description="Disordered" evidence="17">
    <location>
        <begin position="504"/>
        <end position="558"/>
    </location>
</feature>
<dbReference type="SFLD" id="SFLDG01067">
    <property type="entry name" value="SPASM/twitch_domain_containing"/>
    <property type="match status" value="1"/>
</dbReference>
<feature type="compositionally biased region" description="Basic and acidic residues" evidence="17">
    <location>
        <begin position="600"/>
        <end position="628"/>
    </location>
</feature>
<dbReference type="CDD" id="cd01420">
    <property type="entry name" value="MoaC_PE"/>
    <property type="match status" value="1"/>
</dbReference>
<proteinExistence type="inferred from homology"/>
<evidence type="ECO:0000313" key="20">
    <source>
        <dbReference type="Proteomes" id="UP001172684"/>
    </source>
</evidence>
<feature type="compositionally biased region" description="Basic and acidic residues" evidence="17">
    <location>
        <begin position="1050"/>
        <end position="1059"/>
    </location>
</feature>
<evidence type="ECO:0000256" key="11">
    <source>
        <dbReference type="ARBA" id="ARBA00023014"/>
    </source>
</evidence>
<keyword evidence="20" id="KW-1185">Reference proteome</keyword>
<dbReference type="InterPro" id="IPR058240">
    <property type="entry name" value="rSAM_sf"/>
</dbReference>
<feature type="compositionally biased region" description="Basic and acidic residues" evidence="17">
    <location>
        <begin position="1099"/>
        <end position="1112"/>
    </location>
</feature>
<keyword evidence="15" id="KW-0456">Lyase</keyword>
<evidence type="ECO:0000256" key="16">
    <source>
        <dbReference type="ARBA" id="ARBA00048697"/>
    </source>
</evidence>
<feature type="region of interest" description="Disordered" evidence="17">
    <location>
        <begin position="1383"/>
        <end position="1411"/>
    </location>
</feature>
<feature type="region of interest" description="Disordered" evidence="17">
    <location>
        <begin position="649"/>
        <end position="689"/>
    </location>
</feature>
<dbReference type="Gene3D" id="3.20.20.70">
    <property type="entry name" value="Aldolase class I"/>
    <property type="match status" value="1"/>
</dbReference>
<organism evidence="19 20">
    <name type="scientific">Coniosporium apollinis</name>
    <dbReference type="NCBI Taxonomy" id="61459"/>
    <lineage>
        <taxon>Eukaryota</taxon>
        <taxon>Fungi</taxon>
        <taxon>Dikarya</taxon>
        <taxon>Ascomycota</taxon>
        <taxon>Pezizomycotina</taxon>
        <taxon>Dothideomycetes</taxon>
        <taxon>Dothideomycetes incertae sedis</taxon>
        <taxon>Coniosporium</taxon>
    </lineage>
</organism>
<reference evidence="19" key="1">
    <citation type="submission" date="2022-10" db="EMBL/GenBank/DDBJ databases">
        <title>Culturing micro-colonial fungi from biological soil crusts in the Mojave desert and describing Neophaeococcomyces mojavensis, and introducing the new genera and species Taxawa tesnikishii.</title>
        <authorList>
            <person name="Kurbessoian T."/>
            <person name="Stajich J.E."/>
        </authorList>
    </citation>
    <scope>NUCLEOTIDE SEQUENCE</scope>
    <source>
        <strain evidence="19">TK_1</strain>
    </source>
</reference>
<evidence type="ECO:0000313" key="19">
    <source>
        <dbReference type="EMBL" id="KAJ9667109.1"/>
    </source>
</evidence>
<comment type="catalytic activity">
    <reaction evidence="16">
        <text>GTP + AH2 + S-adenosyl-L-methionine = (8S)-3',8-cyclo-7,8-dihydroguanosine 5'-triphosphate + 5'-deoxyadenosine + L-methionine + A + H(+)</text>
        <dbReference type="Rhea" id="RHEA:49576"/>
        <dbReference type="ChEBI" id="CHEBI:13193"/>
        <dbReference type="ChEBI" id="CHEBI:15378"/>
        <dbReference type="ChEBI" id="CHEBI:17319"/>
        <dbReference type="ChEBI" id="CHEBI:17499"/>
        <dbReference type="ChEBI" id="CHEBI:37565"/>
        <dbReference type="ChEBI" id="CHEBI:57844"/>
        <dbReference type="ChEBI" id="CHEBI:59789"/>
        <dbReference type="ChEBI" id="CHEBI:131766"/>
        <dbReference type="EC" id="4.1.99.22"/>
    </reaction>
</comment>
<evidence type="ECO:0000256" key="14">
    <source>
        <dbReference type="ARBA" id="ARBA00023150"/>
    </source>
</evidence>
<dbReference type="InterPro" id="IPR036522">
    <property type="entry name" value="MoaC_sf"/>
</dbReference>
<feature type="domain" description="Radical SAM core" evidence="18">
    <location>
        <begin position="89"/>
        <end position="316"/>
    </location>
</feature>
<evidence type="ECO:0000256" key="12">
    <source>
        <dbReference type="ARBA" id="ARBA00023128"/>
    </source>
</evidence>
<evidence type="ECO:0000256" key="15">
    <source>
        <dbReference type="ARBA" id="ARBA00023239"/>
    </source>
</evidence>
<gene>
    <name evidence="19" type="ORF">H2201_002628</name>
</gene>
<evidence type="ECO:0000256" key="13">
    <source>
        <dbReference type="ARBA" id="ARBA00023134"/>
    </source>
</evidence>
<dbReference type="SMART" id="SM00729">
    <property type="entry name" value="Elp3"/>
    <property type="match status" value="1"/>
</dbReference>
<dbReference type="InterPro" id="IPR013483">
    <property type="entry name" value="MoaA"/>
</dbReference>
<evidence type="ECO:0000256" key="4">
    <source>
        <dbReference type="ARBA" id="ARBA00008484"/>
    </source>
</evidence>
<name>A0ABQ9NXJ7_9PEZI</name>
<dbReference type="PROSITE" id="PS01305">
    <property type="entry name" value="MOAA_NIFB_PQQE"/>
    <property type="match status" value="1"/>
</dbReference>
<comment type="catalytic activity">
    <reaction evidence="1">
        <text>(8S)-3',8-cyclo-7,8-dihydroguanosine 5'-triphosphate = cyclic pyranopterin phosphate + diphosphate</text>
        <dbReference type="Rhea" id="RHEA:49580"/>
        <dbReference type="ChEBI" id="CHEBI:33019"/>
        <dbReference type="ChEBI" id="CHEBI:59648"/>
        <dbReference type="ChEBI" id="CHEBI:131766"/>
        <dbReference type="EC" id="4.6.1.17"/>
    </reaction>
</comment>
<dbReference type="InterPro" id="IPR013785">
    <property type="entry name" value="Aldolase_TIM"/>
</dbReference>
<evidence type="ECO:0000256" key="3">
    <source>
        <dbReference type="ARBA" id="ARBA00005046"/>
    </source>
</evidence>
<feature type="compositionally biased region" description="Polar residues" evidence="17">
    <location>
        <begin position="1032"/>
        <end position="1049"/>
    </location>
</feature>
<sequence length="1411" mass="156647">MAEPLLLLNPGMAAVRCAKRLSTPCGKRILRAQCRQYRTTRGIATAAAVQEPVVHFSSPPIEPLPRQTERHRKDDLKHAKPFSDFLTDTFNRQHDYLRISITERCNLRCLYCMPEEGVPLSPASHLLTTPEIIYLSALFVSQGVTKIRLTGGEPTVRSDILPLMRNIGALRSRGLKELALTTNGISLHRKLDAMVEAGLTGVNLSLDTLDPFQFQIMTRRRGFEAVMKSVERILEMNKLGAGVKLKINCVVMRGLNEREILPFVEMTREKEVEVRFIEYMPFDGNRWSQGKMLPYREMLEIIRGKYPGLRRVTGHKNDTSKTYEIPGFTGRLGFITSMTHNFCGSCNRLRITSDGNLKVCLFGNAEVSLRDLLRKDNGGLPMDEQAFEAVKQVEMDRRQGLLGETPLGFSERERELLEVIGMAVKRKKEKHAGMGALENMKNRPMILIGGIASPSSPWTRISTSLLSTLRLPTTPSLTLHAHFSTTPRAAKPSPKTAWATPLRSSLEQRSASTDNPPTQTPSQQLAAKAEDARRGQRNERLVRRTNNPAPPWGGRGQEWKKVAGMGWERKKAKLQAKLAQRREGREWRWESIGGVTGVGDSREGGAGKGESKREEYARKAAERRERRAERRRRGGEAGMVAADVAAKGEMEGGDQETGEEGVLWEDGVTPEKEELKEETPSPDPPARLTRQQRLRARAAGGGRRMAEKTDVFDTQGVREPGLDVLMKKIESREAAGPIGKMMEMEAEMDAEMEERNKRRMTVLEAWEREMEADESEPDMLVGENSKEPALTVERRTASEEVLRDATKPKILADGAISEAKKEWFRLQISKREGQVRELENQISSVEKYVSLMEEVAAAFRLQNVRRQVLDLAEKVWDNHAAIRGMKGQLGAIMLPVRARQEIPSMEEKVEEGEEILRGLEEEVMRAGVLVRALRAGLVKLTQATPVAHTTTTTEVHDTANKPRPVASVAEIDEIPPGVTKYEEPSCAIRRLKTKERKSGRGIRGNKVRKLLHDYNYGRVLDTFRETHGGRSGTKQTSSRQTQEDPNSVKSEPDNPEASRRTKRPFHYGSKLDQLASQVEPVDAKQERVKSAQRQYSMMDRTKPPDNPPKRPAEDELIEHVRKLGKPIKITRYKLGRPRKGGVSTLLDAKDKISGGNPLVRFHLNVPRRRLFHTSARRFDEHRTPSSSSSTVTTSTASSDDHTSSSSSVPSPPDQLTPTPHLTHLTPGGTAHMVSITNKSTTHRVAIAVGEVLFSNPDPYRLIAANALKKGDVLAVARIAGIMAAKATPTLIPLCHPIQITKVAVDVWLDERLGERAEAGKAAGGPKPFGGVKIEARVECQGQTGVEMEALTAVSVAGLTVFDMCKAVDRGMVIGGVRVVSKRGGKSGDWGDGRRIEGVSAEGGDGKKEGQE</sequence>
<feature type="compositionally biased region" description="Low complexity" evidence="17">
    <location>
        <begin position="1215"/>
        <end position="1229"/>
    </location>
</feature>
<feature type="region of interest" description="Disordered" evidence="17">
    <location>
        <begin position="1023"/>
        <end position="1112"/>
    </location>
</feature>
<comment type="cofactor">
    <cofactor evidence="2">
        <name>[4Fe-4S] cluster</name>
        <dbReference type="ChEBI" id="CHEBI:49883"/>
    </cofactor>
</comment>
<dbReference type="InterPro" id="IPR010505">
    <property type="entry name" value="MoaA_twitch"/>
</dbReference>
<evidence type="ECO:0000256" key="9">
    <source>
        <dbReference type="ARBA" id="ARBA00022741"/>
    </source>
</evidence>
<comment type="pathway">
    <text evidence="3">Cofactor biosynthesis; molybdopterin biosynthesis.</text>
</comment>
<evidence type="ECO:0000256" key="1">
    <source>
        <dbReference type="ARBA" id="ARBA00001637"/>
    </source>
</evidence>
<dbReference type="InterPro" id="IPR002820">
    <property type="entry name" value="Mopterin_CF_biosynth-C_dom"/>
</dbReference>
<dbReference type="InterPro" id="IPR050105">
    <property type="entry name" value="MoCo_biosynth_MoaA/MoaC"/>
</dbReference>
<keyword evidence="12" id="KW-0496">Mitochondrion</keyword>
<feature type="compositionally biased region" description="Polar residues" evidence="17">
    <location>
        <begin position="504"/>
        <end position="525"/>
    </location>
</feature>
<feature type="compositionally biased region" description="Low complexity" evidence="17">
    <location>
        <begin position="1184"/>
        <end position="1208"/>
    </location>
</feature>
<accession>A0ABQ9NXJ7</accession>
<dbReference type="InterPro" id="IPR040064">
    <property type="entry name" value="MoaA-like"/>
</dbReference>
<evidence type="ECO:0000256" key="10">
    <source>
        <dbReference type="ARBA" id="ARBA00023004"/>
    </source>
</evidence>
<feature type="compositionally biased region" description="Basic and acidic residues" evidence="17">
    <location>
        <begin position="669"/>
        <end position="679"/>
    </location>
</feature>
<dbReference type="NCBIfam" id="TIGR02666">
    <property type="entry name" value="moaA"/>
    <property type="match status" value="1"/>
</dbReference>
<dbReference type="Gene3D" id="3.30.70.640">
    <property type="entry name" value="Molybdopterin cofactor biosynthesis C (MoaC) domain"/>
    <property type="match status" value="1"/>
</dbReference>
<dbReference type="PANTHER" id="PTHR22960:SF0">
    <property type="entry name" value="MOLYBDENUM COFACTOR BIOSYNTHESIS PROTEIN 1"/>
    <property type="match status" value="1"/>
</dbReference>
<keyword evidence="9" id="KW-0547">Nucleotide-binding</keyword>
<dbReference type="EMBL" id="JAPDRL010000014">
    <property type="protein sequence ID" value="KAJ9667109.1"/>
    <property type="molecule type" value="Genomic_DNA"/>
</dbReference>
<evidence type="ECO:0000256" key="17">
    <source>
        <dbReference type="SAM" id="MobiDB-lite"/>
    </source>
</evidence>
<feature type="region of interest" description="Disordered" evidence="17">
    <location>
        <begin position="1174"/>
        <end position="1232"/>
    </location>
</feature>
<keyword evidence="7" id="KW-0949">S-adenosyl-L-methionine</keyword>
<keyword evidence="13" id="KW-0342">GTP-binding</keyword>
<evidence type="ECO:0000256" key="8">
    <source>
        <dbReference type="ARBA" id="ARBA00022723"/>
    </source>
</evidence>
<dbReference type="Pfam" id="PF01967">
    <property type="entry name" value="MoaC"/>
    <property type="match status" value="1"/>
</dbReference>
<dbReference type="HAMAP" id="MF_01225_B">
    <property type="entry name" value="MoaA_B"/>
    <property type="match status" value="1"/>
</dbReference>
<dbReference type="InterPro" id="IPR000385">
    <property type="entry name" value="MoaA_NifB_PqqE_Fe-S-bd_CS"/>
</dbReference>
<dbReference type="SFLD" id="SFLDG01386">
    <property type="entry name" value="main_SPASM_domain-containing"/>
    <property type="match status" value="1"/>
</dbReference>
<keyword evidence="6" id="KW-0004">4Fe-4S</keyword>
<evidence type="ECO:0000259" key="18">
    <source>
        <dbReference type="PROSITE" id="PS51918"/>
    </source>
</evidence>
<dbReference type="InterPro" id="IPR023045">
    <property type="entry name" value="MoaC"/>
</dbReference>
<dbReference type="CDD" id="cd01335">
    <property type="entry name" value="Radical_SAM"/>
    <property type="match status" value="1"/>
</dbReference>
<dbReference type="Pfam" id="PF04055">
    <property type="entry name" value="Radical_SAM"/>
    <property type="match status" value="1"/>
</dbReference>
<dbReference type="SUPFAM" id="SSF55040">
    <property type="entry name" value="Molybdenum cofactor biosynthesis protein C, MoaC"/>
    <property type="match status" value="1"/>
</dbReference>
<dbReference type="Proteomes" id="UP001172684">
    <property type="component" value="Unassembled WGS sequence"/>
</dbReference>
<evidence type="ECO:0000256" key="7">
    <source>
        <dbReference type="ARBA" id="ARBA00022691"/>
    </source>
</evidence>
<feature type="compositionally biased region" description="Basic and acidic residues" evidence="17">
    <location>
        <begin position="528"/>
        <end position="542"/>
    </location>
</feature>
<dbReference type="SUPFAM" id="SSF102114">
    <property type="entry name" value="Radical SAM enzymes"/>
    <property type="match status" value="1"/>
</dbReference>
<dbReference type="Pfam" id="PF06463">
    <property type="entry name" value="Mob_synth_C"/>
    <property type="match status" value="1"/>
</dbReference>
<dbReference type="NCBIfam" id="TIGR00581">
    <property type="entry name" value="moaC"/>
    <property type="match status" value="1"/>
</dbReference>
<protein>
    <recommendedName>
        <fullName evidence="18">Radical SAM core domain-containing protein</fullName>
    </recommendedName>
</protein>
<dbReference type="PANTHER" id="PTHR22960">
    <property type="entry name" value="MOLYBDOPTERIN COFACTOR SYNTHESIS PROTEIN A"/>
    <property type="match status" value="1"/>
</dbReference>
<dbReference type="PROSITE" id="PS51918">
    <property type="entry name" value="RADICAL_SAM"/>
    <property type="match status" value="1"/>
</dbReference>
<keyword evidence="10" id="KW-0408">Iron</keyword>
<feature type="compositionally biased region" description="Acidic residues" evidence="17">
    <location>
        <begin position="651"/>
        <end position="663"/>
    </location>
</feature>
<dbReference type="InterPro" id="IPR006638">
    <property type="entry name" value="Elp3/MiaA/NifB-like_rSAM"/>
</dbReference>
<evidence type="ECO:0000256" key="2">
    <source>
        <dbReference type="ARBA" id="ARBA00001966"/>
    </source>
</evidence>
<comment type="similarity">
    <text evidence="4">In the C-terminal section; belongs to the MoaC family.</text>
</comment>
<keyword evidence="8" id="KW-0479">Metal-binding</keyword>
<dbReference type="CDD" id="cd21117">
    <property type="entry name" value="Twitch_MoaA"/>
    <property type="match status" value="1"/>
</dbReference>
<keyword evidence="11" id="KW-0411">Iron-sulfur</keyword>
<evidence type="ECO:0000256" key="5">
    <source>
        <dbReference type="ARBA" id="ARBA00009862"/>
    </source>
</evidence>
<dbReference type="SFLD" id="SFLDS00029">
    <property type="entry name" value="Radical_SAM"/>
    <property type="match status" value="1"/>
</dbReference>
<dbReference type="InterPro" id="IPR007197">
    <property type="entry name" value="rSAM"/>
</dbReference>
<evidence type="ECO:0000256" key="6">
    <source>
        <dbReference type="ARBA" id="ARBA00022485"/>
    </source>
</evidence>
<dbReference type="NCBIfam" id="NF006870">
    <property type="entry name" value="PRK09364.1"/>
    <property type="match status" value="1"/>
</dbReference>
<dbReference type="SFLD" id="SFLDG01383">
    <property type="entry name" value="cyclic_pyranopterin_phosphate"/>
    <property type="match status" value="1"/>
</dbReference>
<comment type="caution">
    <text evidence="19">The sequence shown here is derived from an EMBL/GenBank/DDBJ whole genome shotgun (WGS) entry which is preliminary data.</text>
</comment>
<comment type="similarity">
    <text evidence="5">In the N-terminal section; belongs to the radical SAM superfamily. MoaA family.</text>
</comment>